<evidence type="ECO:0000313" key="10">
    <source>
        <dbReference type="EnsemblMetazoa" id="SMAR001474-PA"/>
    </source>
</evidence>
<feature type="domain" description="RUN" evidence="9">
    <location>
        <begin position="53"/>
        <end position="186"/>
    </location>
</feature>
<reference evidence="10" key="2">
    <citation type="submission" date="2015-02" db="UniProtKB">
        <authorList>
            <consortium name="EnsemblMetazoa"/>
        </authorList>
    </citation>
    <scope>IDENTIFICATION</scope>
</reference>
<dbReference type="PANTHER" id="PTHR45956:SF6">
    <property type="entry name" value="RUN DOMAIN-CONTAINING PROTEIN"/>
    <property type="match status" value="1"/>
</dbReference>
<evidence type="ECO:0000259" key="9">
    <source>
        <dbReference type="PROSITE" id="PS50826"/>
    </source>
</evidence>
<dbReference type="FunFam" id="1.20.58.900:FF:000011">
    <property type="entry name" value="Uncharacterized protein, isoform B"/>
    <property type="match status" value="1"/>
</dbReference>
<dbReference type="CDD" id="cd15721">
    <property type="entry name" value="FYVE_RUFY1_like"/>
    <property type="match status" value="1"/>
</dbReference>
<protein>
    <recommendedName>
        <fullName evidence="12">RUN and FYVE domain-containing protein 2</fullName>
    </recommendedName>
</protein>
<dbReference type="PROSITE" id="PS50826">
    <property type="entry name" value="RUN"/>
    <property type="match status" value="1"/>
</dbReference>
<keyword evidence="4 6" id="KW-0175">Coiled coil</keyword>
<dbReference type="InterPro" id="IPR037213">
    <property type="entry name" value="Run_dom_sf"/>
</dbReference>
<feature type="compositionally biased region" description="Basic and acidic residues" evidence="7">
    <location>
        <begin position="9"/>
        <end position="19"/>
    </location>
</feature>
<proteinExistence type="predicted"/>
<dbReference type="FunFam" id="3.30.40.10:FF:000046">
    <property type="entry name" value="RUN and FYVE domain containing 2"/>
    <property type="match status" value="1"/>
</dbReference>
<evidence type="ECO:0000256" key="4">
    <source>
        <dbReference type="ARBA" id="ARBA00023054"/>
    </source>
</evidence>
<dbReference type="InterPro" id="IPR004012">
    <property type="entry name" value="Run_dom"/>
</dbReference>
<feature type="region of interest" description="Disordered" evidence="7">
    <location>
        <begin position="1"/>
        <end position="20"/>
    </location>
</feature>
<dbReference type="eggNOG" id="KOG4381">
    <property type="taxonomic scope" value="Eukaryota"/>
</dbReference>
<dbReference type="AlphaFoldDB" id="T1IKM3"/>
<evidence type="ECO:0000256" key="1">
    <source>
        <dbReference type="ARBA" id="ARBA00022723"/>
    </source>
</evidence>
<dbReference type="OMA" id="CETELTQ"/>
<dbReference type="CDD" id="cd17681">
    <property type="entry name" value="RUN_RUFY1_like"/>
    <property type="match status" value="1"/>
</dbReference>
<feature type="coiled-coil region" evidence="6">
    <location>
        <begin position="491"/>
        <end position="525"/>
    </location>
</feature>
<dbReference type="InterPro" id="IPR047335">
    <property type="entry name" value="RUFY1-3"/>
</dbReference>
<organism evidence="10 11">
    <name type="scientific">Strigamia maritima</name>
    <name type="common">European centipede</name>
    <name type="synonym">Geophilus maritimus</name>
    <dbReference type="NCBI Taxonomy" id="126957"/>
    <lineage>
        <taxon>Eukaryota</taxon>
        <taxon>Metazoa</taxon>
        <taxon>Ecdysozoa</taxon>
        <taxon>Arthropoda</taxon>
        <taxon>Myriapoda</taxon>
        <taxon>Chilopoda</taxon>
        <taxon>Pleurostigmophora</taxon>
        <taxon>Geophilomorpha</taxon>
        <taxon>Linotaeniidae</taxon>
        <taxon>Strigamia</taxon>
    </lineage>
</organism>
<accession>T1IKM3</accession>
<keyword evidence="1" id="KW-0479">Metal-binding</keyword>
<dbReference type="HOGENOM" id="CLU_014576_3_1_1"/>
<dbReference type="Proteomes" id="UP000014500">
    <property type="component" value="Unassembled WGS sequence"/>
</dbReference>
<evidence type="ECO:0000256" key="3">
    <source>
        <dbReference type="ARBA" id="ARBA00022833"/>
    </source>
</evidence>
<dbReference type="STRING" id="126957.T1IKM3"/>
<feature type="domain" description="FYVE-type" evidence="8">
    <location>
        <begin position="551"/>
        <end position="609"/>
    </location>
</feature>
<dbReference type="SUPFAM" id="SSF140741">
    <property type="entry name" value="RUN domain-like"/>
    <property type="match status" value="1"/>
</dbReference>
<dbReference type="InterPro" id="IPR000306">
    <property type="entry name" value="Znf_FYVE"/>
</dbReference>
<dbReference type="SUPFAM" id="SSF57903">
    <property type="entry name" value="FYVE/PHD zinc finger"/>
    <property type="match status" value="1"/>
</dbReference>
<dbReference type="Gene3D" id="1.20.58.900">
    <property type="match status" value="1"/>
</dbReference>
<evidence type="ECO:0000259" key="8">
    <source>
        <dbReference type="PROSITE" id="PS50178"/>
    </source>
</evidence>
<feature type="coiled-coil region" evidence="6">
    <location>
        <begin position="329"/>
        <end position="412"/>
    </location>
</feature>
<dbReference type="InterPro" id="IPR013083">
    <property type="entry name" value="Znf_RING/FYVE/PHD"/>
</dbReference>
<dbReference type="Pfam" id="PF02759">
    <property type="entry name" value="RUN"/>
    <property type="match status" value="1"/>
</dbReference>
<dbReference type="PANTHER" id="PTHR45956">
    <property type="entry name" value="RUN AND FYVE DOMAIN-CONTAINING PROTEIN 2-LIKE PROTEIN"/>
    <property type="match status" value="1"/>
</dbReference>
<dbReference type="SMART" id="SM00593">
    <property type="entry name" value="RUN"/>
    <property type="match status" value="1"/>
</dbReference>
<evidence type="ECO:0000256" key="7">
    <source>
        <dbReference type="SAM" id="MobiDB-lite"/>
    </source>
</evidence>
<dbReference type="InterPro" id="IPR017455">
    <property type="entry name" value="Znf_FYVE-rel"/>
</dbReference>
<evidence type="ECO:0000256" key="5">
    <source>
        <dbReference type="PROSITE-ProRule" id="PRU00091"/>
    </source>
</evidence>
<dbReference type="Gene3D" id="3.30.40.10">
    <property type="entry name" value="Zinc/RING finger domain, C3HC4 (zinc finger)"/>
    <property type="match status" value="1"/>
</dbReference>
<keyword evidence="11" id="KW-1185">Reference proteome</keyword>
<evidence type="ECO:0000256" key="2">
    <source>
        <dbReference type="ARBA" id="ARBA00022771"/>
    </source>
</evidence>
<name>T1IKM3_STRMM</name>
<dbReference type="EMBL" id="JH430577">
    <property type="status" value="NOT_ANNOTATED_CDS"/>
    <property type="molecule type" value="Genomic_DNA"/>
</dbReference>
<keyword evidence="2 5" id="KW-0863">Zinc-finger</keyword>
<evidence type="ECO:0008006" key="12">
    <source>
        <dbReference type="Google" id="ProtNLM"/>
    </source>
</evidence>
<keyword evidence="3" id="KW-0862">Zinc</keyword>
<evidence type="ECO:0000256" key="6">
    <source>
        <dbReference type="SAM" id="Coils"/>
    </source>
</evidence>
<dbReference type="Pfam" id="PF01363">
    <property type="entry name" value="FYVE"/>
    <property type="match status" value="1"/>
</dbReference>
<reference evidence="11" key="1">
    <citation type="submission" date="2011-05" db="EMBL/GenBank/DDBJ databases">
        <authorList>
            <person name="Richards S.R."/>
            <person name="Qu J."/>
            <person name="Jiang H."/>
            <person name="Jhangiani S.N."/>
            <person name="Agravi P."/>
            <person name="Goodspeed R."/>
            <person name="Gross S."/>
            <person name="Mandapat C."/>
            <person name="Jackson L."/>
            <person name="Mathew T."/>
            <person name="Pu L."/>
            <person name="Thornton R."/>
            <person name="Saada N."/>
            <person name="Wilczek-Boney K.B."/>
            <person name="Lee S."/>
            <person name="Kovar C."/>
            <person name="Wu Y."/>
            <person name="Scherer S.E."/>
            <person name="Worley K.C."/>
            <person name="Muzny D.M."/>
            <person name="Gibbs R."/>
        </authorList>
    </citation>
    <scope>NUCLEOTIDE SEQUENCE</scope>
    <source>
        <strain evidence="11">Brora</strain>
    </source>
</reference>
<sequence>MDSSIHTLPPDDRIAESNGHDPIQVERTNLLNVCKLIVKELIESSLKHGRMLDSDHVPLQHFFIVLEHVMRHGLKPKKGLLGPKKELWHVVEIIEKYAQDAHDITASVRQLPAVKTPVGRARAWLRLALMQKKLADYFKCLLDKRDELLLEFYEESSIMMCEEAIVIGGLLVGLNVIDCNLCLKEEDFDSPQGIIDFSLYLRDPNSILIQEGSEPNNMSTVLDQKNYIEELNRHLNATVTNLQTKVENFTTTNALMKEDLAIAKNHILQLSDENERLKQQLSFIFSRHENKTEEGNGDSPRINLDAMYNEMSKKLLEETQCRLELEKDMQQQNAMYLEMETAMKLLEKDIHEKQDTVVTLRRQLDDIKLINLEMFKKLQECETSIKHKTDAIGRLEEKKNQMAERIQQLEAKYGCQAFGLSRERLIKLDRDKTSNEDIARKLGKQLAEKDAKRTAIETDLKIEREWRTSLLESVAAEKDKMCDLQVELAKLKVTSDEYEKLKFKYDKLQRTCDEHTQTLEELATHLGESKLKMEDLKEFTRTQKEAVWLSDKEATNCRQCNKEFSIARRRHHCRHCGEIFCHSCSDTTMPLPSSAKPVRVCDSCHTVLLHRYQTQSTA</sequence>
<dbReference type="PhylomeDB" id="T1IKM3"/>
<dbReference type="EnsemblMetazoa" id="SMAR001474-RA">
    <property type="protein sequence ID" value="SMAR001474-PA"/>
    <property type="gene ID" value="SMAR001474"/>
</dbReference>
<dbReference type="GO" id="GO:0008270">
    <property type="term" value="F:zinc ion binding"/>
    <property type="evidence" value="ECO:0007669"/>
    <property type="project" value="UniProtKB-KW"/>
</dbReference>
<dbReference type="GO" id="GO:0005737">
    <property type="term" value="C:cytoplasm"/>
    <property type="evidence" value="ECO:0007669"/>
    <property type="project" value="TreeGrafter"/>
</dbReference>
<dbReference type="InterPro" id="IPR011011">
    <property type="entry name" value="Znf_FYVE_PHD"/>
</dbReference>
<dbReference type="PROSITE" id="PS50178">
    <property type="entry name" value="ZF_FYVE"/>
    <property type="match status" value="1"/>
</dbReference>
<dbReference type="SMART" id="SM00064">
    <property type="entry name" value="FYVE"/>
    <property type="match status" value="1"/>
</dbReference>
<evidence type="ECO:0000313" key="11">
    <source>
        <dbReference type="Proteomes" id="UP000014500"/>
    </source>
</evidence>